<reference evidence="3 4" key="1">
    <citation type="submission" date="2021-07" db="EMBL/GenBank/DDBJ databases">
        <title>The Aristolochia fimbriata genome: insights into angiosperm evolution, floral development and chemical biosynthesis.</title>
        <authorList>
            <person name="Jiao Y."/>
        </authorList>
    </citation>
    <scope>NUCLEOTIDE SEQUENCE [LARGE SCALE GENOMIC DNA]</scope>
    <source>
        <strain evidence="3">IBCAS-2021</strain>
        <tissue evidence="3">Leaf</tissue>
    </source>
</reference>
<feature type="region of interest" description="Disordered" evidence="1">
    <location>
        <begin position="40"/>
        <end position="85"/>
    </location>
</feature>
<evidence type="ECO:0000313" key="4">
    <source>
        <dbReference type="Proteomes" id="UP000825729"/>
    </source>
</evidence>
<comment type="caution">
    <text evidence="3">The sequence shown here is derived from an EMBL/GenBank/DDBJ whole genome shotgun (WGS) entry which is preliminary data.</text>
</comment>
<keyword evidence="2" id="KW-0812">Transmembrane</keyword>
<gene>
    <name evidence="3" type="ORF">H6P81_001837</name>
</gene>
<feature type="compositionally biased region" description="Basic and acidic residues" evidence="1">
    <location>
        <begin position="48"/>
        <end position="78"/>
    </location>
</feature>
<evidence type="ECO:0000313" key="3">
    <source>
        <dbReference type="EMBL" id="KAG9457329.1"/>
    </source>
</evidence>
<feature type="transmembrane region" description="Helical" evidence="2">
    <location>
        <begin position="106"/>
        <end position="126"/>
    </location>
</feature>
<proteinExistence type="predicted"/>
<evidence type="ECO:0000256" key="1">
    <source>
        <dbReference type="SAM" id="MobiDB-lite"/>
    </source>
</evidence>
<name>A0AAV7F9Q4_ARIFI</name>
<keyword evidence="2" id="KW-0472">Membrane</keyword>
<sequence>MTDLYLSISTYPCMWLHRNVERSRHKTVVQRDAPVKENLAPSRLRQIGNEHDSMDEKEGQKGRDRWRCQKDQRGEGGRDQQQTHFSFLPRGEPKARSCLGDVCPLVMTRFVLFFILLIAVVVKWSYMGSDCHRLGVLIHF</sequence>
<keyword evidence="4" id="KW-1185">Reference proteome</keyword>
<keyword evidence="2" id="KW-1133">Transmembrane helix</keyword>
<organism evidence="3 4">
    <name type="scientific">Aristolochia fimbriata</name>
    <name type="common">White veined hardy Dutchman's pipe vine</name>
    <dbReference type="NCBI Taxonomy" id="158543"/>
    <lineage>
        <taxon>Eukaryota</taxon>
        <taxon>Viridiplantae</taxon>
        <taxon>Streptophyta</taxon>
        <taxon>Embryophyta</taxon>
        <taxon>Tracheophyta</taxon>
        <taxon>Spermatophyta</taxon>
        <taxon>Magnoliopsida</taxon>
        <taxon>Magnoliidae</taxon>
        <taxon>Piperales</taxon>
        <taxon>Aristolochiaceae</taxon>
        <taxon>Aristolochia</taxon>
    </lineage>
</organism>
<protein>
    <submittedName>
        <fullName evidence="3">Uncharacterized protein</fullName>
    </submittedName>
</protein>
<dbReference type="AlphaFoldDB" id="A0AAV7F9Q4"/>
<accession>A0AAV7F9Q4</accession>
<evidence type="ECO:0000256" key="2">
    <source>
        <dbReference type="SAM" id="Phobius"/>
    </source>
</evidence>
<dbReference type="Proteomes" id="UP000825729">
    <property type="component" value="Unassembled WGS sequence"/>
</dbReference>
<dbReference type="EMBL" id="JAINDJ010000002">
    <property type="protein sequence ID" value="KAG9457329.1"/>
    <property type="molecule type" value="Genomic_DNA"/>
</dbReference>